<keyword evidence="17" id="KW-0843">Virulence</keyword>
<dbReference type="SUPFAM" id="SSF158472">
    <property type="entry name" value="HAMP domain-like"/>
    <property type="match status" value="1"/>
</dbReference>
<keyword evidence="21" id="KW-0472">Membrane</keyword>
<evidence type="ECO:0000256" key="16">
    <source>
        <dbReference type="ARBA" id="ARBA00023016"/>
    </source>
</evidence>
<evidence type="ECO:0000256" key="8">
    <source>
        <dbReference type="ARBA" id="ARBA00022679"/>
    </source>
</evidence>
<dbReference type="InterPro" id="IPR036097">
    <property type="entry name" value="HisK_dim/P_sf"/>
</dbReference>
<dbReference type="PROSITE" id="PS50885">
    <property type="entry name" value="HAMP"/>
    <property type="match status" value="1"/>
</dbReference>
<dbReference type="Gene3D" id="1.10.287.130">
    <property type="match status" value="1"/>
</dbReference>
<dbReference type="Pfam" id="PF02518">
    <property type="entry name" value="HATPase_c"/>
    <property type="match status" value="1"/>
</dbReference>
<dbReference type="EC" id="2.7.13.3" evidence="5"/>
<keyword evidence="21" id="KW-1133">Transmembrane helix</keyword>
<evidence type="ECO:0000256" key="19">
    <source>
        <dbReference type="ARBA" id="ARBA00040454"/>
    </source>
</evidence>
<dbReference type="InterPro" id="IPR003594">
    <property type="entry name" value="HATPase_dom"/>
</dbReference>
<keyword evidence="12" id="KW-0067">ATP-binding</keyword>
<dbReference type="InterPro" id="IPR004358">
    <property type="entry name" value="Sig_transdc_His_kin-like_C"/>
</dbReference>
<dbReference type="Pfam" id="PF00672">
    <property type="entry name" value="HAMP"/>
    <property type="match status" value="1"/>
</dbReference>
<evidence type="ECO:0000256" key="21">
    <source>
        <dbReference type="SAM" id="Phobius"/>
    </source>
</evidence>
<evidence type="ECO:0000259" key="23">
    <source>
        <dbReference type="PROSITE" id="PS50885"/>
    </source>
</evidence>
<dbReference type="SMART" id="SM00388">
    <property type="entry name" value="HisKA"/>
    <property type="match status" value="1"/>
</dbReference>
<dbReference type="PRINTS" id="PR00344">
    <property type="entry name" value="BCTRLSENSOR"/>
</dbReference>
<evidence type="ECO:0000256" key="1">
    <source>
        <dbReference type="ARBA" id="ARBA00000085"/>
    </source>
</evidence>
<comment type="subcellular location">
    <subcellularLocation>
        <location evidence="4">Cell membrane</location>
        <topology evidence="4">Multi-pass membrane protein</topology>
    </subcellularLocation>
</comment>
<dbReference type="Gene3D" id="3.30.565.10">
    <property type="entry name" value="Histidine kinase-like ATPase, C-terminal domain"/>
    <property type="match status" value="1"/>
</dbReference>
<dbReference type="InterPro" id="IPR005467">
    <property type="entry name" value="His_kinase_dom"/>
</dbReference>
<dbReference type="InterPro" id="IPR036890">
    <property type="entry name" value="HATPase_C_sf"/>
</dbReference>
<dbReference type="PROSITE" id="PS50109">
    <property type="entry name" value="HIS_KIN"/>
    <property type="match status" value="1"/>
</dbReference>
<keyword evidence="13" id="KW-0460">Magnesium</keyword>
<evidence type="ECO:0000256" key="9">
    <source>
        <dbReference type="ARBA" id="ARBA00022741"/>
    </source>
</evidence>
<evidence type="ECO:0000256" key="12">
    <source>
        <dbReference type="ARBA" id="ARBA00022840"/>
    </source>
</evidence>
<dbReference type="GO" id="GO:0005524">
    <property type="term" value="F:ATP binding"/>
    <property type="evidence" value="ECO:0007669"/>
    <property type="project" value="UniProtKB-KW"/>
</dbReference>
<evidence type="ECO:0000256" key="3">
    <source>
        <dbReference type="ARBA" id="ARBA00001946"/>
    </source>
</evidence>
<feature type="domain" description="Histidine kinase" evidence="22">
    <location>
        <begin position="232"/>
        <end position="449"/>
    </location>
</feature>
<evidence type="ECO:0000256" key="14">
    <source>
        <dbReference type="ARBA" id="ARBA00022912"/>
    </source>
</evidence>
<dbReference type="CDD" id="cd00082">
    <property type="entry name" value="HisKA"/>
    <property type="match status" value="1"/>
</dbReference>
<keyword evidence="16" id="KW-0346">Stress response</keyword>
<keyword evidence="10 24" id="KW-0418">Kinase</keyword>
<dbReference type="GO" id="GO:0004721">
    <property type="term" value="F:phosphoprotein phosphatase activity"/>
    <property type="evidence" value="ECO:0007669"/>
    <property type="project" value="UniProtKB-KW"/>
</dbReference>
<comment type="cofactor">
    <cofactor evidence="2">
        <name>Mn(2+)</name>
        <dbReference type="ChEBI" id="CHEBI:29035"/>
    </cofactor>
</comment>
<keyword evidence="21" id="KW-0812">Transmembrane</keyword>
<name>D2DXW6_9BACT</name>
<organism evidence="24">
    <name type="scientific">uncultured Verrucomicrobiota bacterium</name>
    <dbReference type="NCBI Taxonomy" id="156588"/>
    <lineage>
        <taxon>Bacteria</taxon>
        <taxon>Pseudomonadati</taxon>
        <taxon>Verrucomicrobiota</taxon>
        <taxon>environmental samples</taxon>
    </lineage>
</organism>
<dbReference type="EMBL" id="FJ872375">
    <property type="protein sequence ID" value="ACO70939.1"/>
    <property type="molecule type" value="Genomic_DNA"/>
</dbReference>
<keyword evidence="6" id="KW-1003">Cell membrane</keyword>
<dbReference type="SMART" id="SM00387">
    <property type="entry name" value="HATPase_c"/>
    <property type="match status" value="1"/>
</dbReference>
<keyword evidence="18" id="KW-0464">Manganese</keyword>
<evidence type="ECO:0000256" key="18">
    <source>
        <dbReference type="ARBA" id="ARBA00023211"/>
    </source>
</evidence>
<keyword evidence="9" id="KW-0547">Nucleotide-binding</keyword>
<proteinExistence type="predicted"/>
<reference evidence="24" key="1">
    <citation type="journal article" date="2010" name="FEMS Microbiol. Ecol.">
        <title>Phylogenetic and metagenomic analysis of Verrucomicrobia in former agricultural grassland soil.</title>
        <authorList>
            <person name="Kielak A."/>
            <person name="Rodrigues J.L.M."/>
            <person name="Kuramae E.E."/>
            <person name="Chain P.S.G."/>
            <person name="van Veen J.A."/>
            <person name="Kowalchuk G.A."/>
        </authorList>
    </citation>
    <scope>NUCLEOTIDE SEQUENCE</scope>
</reference>
<comment type="catalytic activity">
    <reaction evidence="1">
        <text>ATP + protein L-histidine = ADP + protein N-phospho-L-histidine.</text>
        <dbReference type="EC" id="2.7.13.3"/>
    </reaction>
</comment>
<accession>D2DXW6</accession>
<evidence type="ECO:0000256" key="7">
    <source>
        <dbReference type="ARBA" id="ARBA00022553"/>
    </source>
</evidence>
<evidence type="ECO:0000256" key="6">
    <source>
        <dbReference type="ARBA" id="ARBA00022475"/>
    </source>
</evidence>
<evidence type="ECO:0000256" key="20">
    <source>
        <dbReference type="ARBA" id="ARBA00041776"/>
    </source>
</evidence>
<dbReference type="GO" id="GO:0000155">
    <property type="term" value="F:phosphorelay sensor kinase activity"/>
    <property type="evidence" value="ECO:0007669"/>
    <property type="project" value="InterPro"/>
</dbReference>
<evidence type="ECO:0000256" key="15">
    <source>
        <dbReference type="ARBA" id="ARBA00023012"/>
    </source>
</evidence>
<evidence type="ECO:0000256" key="5">
    <source>
        <dbReference type="ARBA" id="ARBA00012438"/>
    </source>
</evidence>
<feature type="transmembrane region" description="Helical" evidence="21">
    <location>
        <begin position="143"/>
        <end position="165"/>
    </location>
</feature>
<keyword evidence="11" id="KW-0378">Hydrolase</keyword>
<dbReference type="InterPro" id="IPR003660">
    <property type="entry name" value="HAMP_dom"/>
</dbReference>
<dbReference type="Pfam" id="PF00512">
    <property type="entry name" value="HisKA"/>
    <property type="match status" value="1"/>
</dbReference>
<keyword evidence="8" id="KW-0808">Transferase</keyword>
<feature type="domain" description="HAMP" evidence="23">
    <location>
        <begin position="162"/>
        <end position="215"/>
    </location>
</feature>
<dbReference type="AlphaFoldDB" id="D2DXW6"/>
<dbReference type="InterPro" id="IPR050980">
    <property type="entry name" value="2C_sensor_his_kinase"/>
</dbReference>
<sequence>MKSRSLTFRLAAAFLAFVVVGTLALAFWLSAEEVRQSRAQFVEMARTNAEFLRTQHLPPTERTAQSLQEVLRVKVYCWRGPAANEMFRTEGSRALSNAVLDPTPTLRVEVFEEAIHFEYEPEKHVAFERKSPAPTILNNTRTLAMLATFWLLSLALAMALARSIVRPLRELANRLPTIAEEHAEAAFPETMRGDEIGDLARAYADTRAQLVAERRARQQAEQLATLGRMATGLAHEINNPISAIKLHTQLLEFAGTAEAAALRTADETEREQRLKIILDESAKIEGLVSQWMFLARPQPPQTAPCDLADLVAQTVQSQRPAADHAKVRLVNETTPGLLVPADRRRLAQAMANVVINAIHAMAADSGTLTISAVVAQGSTICLRFTDTGPGFSEAALARATELLFSEKEGGMGIGLNVSAEILRAHGGELVIANGAAGGAVITFVLPASEFKKP</sequence>
<evidence type="ECO:0000256" key="13">
    <source>
        <dbReference type="ARBA" id="ARBA00022842"/>
    </source>
</evidence>
<dbReference type="PANTHER" id="PTHR44936">
    <property type="entry name" value="SENSOR PROTEIN CREC"/>
    <property type="match status" value="1"/>
</dbReference>
<evidence type="ECO:0000256" key="10">
    <source>
        <dbReference type="ARBA" id="ARBA00022777"/>
    </source>
</evidence>
<keyword evidence="15" id="KW-0902">Two-component regulatory system</keyword>
<evidence type="ECO:0000256" key="4">
    <source>
        <dbReference type="ARBA" id="ARBA00004651"/>
    </source>
</evidence>
<comment type="cofactor">
    <cofactor evidence="3">
        <name>Mg(2+)</name>
        <dbReference type="ChEBI" id="CHEBI:18420"/>
    </cofactor>
</comment>
<dbReference type="GO" id="GO:0005886">
    <property type="term" value="C:plasma membrane"/>
    <property type="evidence" value="ECO:0007669"/>
    <property type="project" value="UniProtKB-SubCell"/>
</dbReference>
<keyword evidence="7" id="KW-0597">Phosphoprotein</keyword>
<evidence type="ECO:0000313" key="24">
    <source>
        <dbReference type="EMBL" id="ACO70939.1"/>
    </source>
</evidence>
<dbReference type="Gene3D" id="6.10.340.10">
    <property type="match status" value="1"/>
</dbReference>
<dbReference type="InterPro" id="IPR003661">
    <property type="entry name" value="HisK_dim/P_dom"/>
</dbReference>
<evidence type="ECO:0000256" key="17">
    <source>
        <dbReference type="ARBA" id="ARBA00023026"/>
    </source>
</evidence>
<evidence type="ECO:0000259" key="22">
    <source>
        <dbReference type="PROSITE" id="PS50109"/>
    </source>
</evidence>
<protein>
    <recommendedName>
        <fullName evidence="19">Signal transduction histidine-protein kinase/phosphatase MprB</fullName>
        <ecNumber evidence="5">2.7.13.3</ecNumber>
    </recommendedName>
    <alternativeName>
        <fullName evidence="20">Mycobacterial persistence regulator B</fullName>
    </alternativeName>
</protein>
<keyword evidence="14" id="KW-0904">Protein phosphatase</keyword>
<dbReference type="SUPFAM" id="SSF55874">
    <property type="entry name" value="ATPase domain of HSP90 chaperone/DNA topoisomerase II/histidine kinase"/>
    <property type="match status" value="1"/>
</dbReference>
<dbReference type="SUPFAM" id="SSF47384">
    <property type="entry name" value="Homodimeric domain of signal transducing histidine kinase"/>
    <property type="match status" value="1"/>
</dbReference>
<evidence type="ECO:0000256" key="11">
    <source>
        <dbReference type="ARBA" id="ARBA00022801"/>
    </source>
</evidence>
<dbReference type="PANTHER" id="PTHR44936:SF9">
    <property type="entry name" value="SENSOR PROTEIN CREC"/>
    <property type="match status" value="1"/>
</dbReference>
<evidence type="ECO:0000256" key="2">
    <source>
        <dbReference type="ARBA" id="ARBA00001936"/>
    </source>
</evidence>